<dbReference type="RefSeq" id="WP_378993969.1">
    <property type="nucleotide sequence ID" value="NZ_JBHSMT010000004.1"/>
</dbReference>
<keyword evidence="7 9" id="KW-0472">Membrane</keyword>
<evidence type="ECO:0000256" key="5">
    <source>
        <dbReference type="ARBA" id="ARBA00022970"/>
    </source>
</evidence>
<feature type="transmembrane region" description="Helical" evidence="9">
    <location>
        <begin position="34"/>
        <end position="52"/>
    </location>
</feature>
<feature type="transmembrane region" description="Helical" evidence="9">
    <location>
        <begin position="231"/>
        <end position="257"/>
    </location>
</feature>
<feature type="transmembrane region" description="Helical" evidence="9">
    <location>
        <begin position="184"/>
        <end position="211"/>
    </location>
</feature>
<feature type="transmembrane region" description="Helical" evidence="9">
    <location>
        <begin position="269"/>
        <end position="290"/>
    </location>
</feature>
<keyword evidence="4 9" id="KW-0812">Transmembrane</keyword>
<dbReference type="PANTHER" id="PTHR11795:SF445">
    <property type="entry name" value="AMINO ACID ABC TRANSPORTER PERMEASE PROTEIN"/>
    <property type="match status" value="1"/>
</dbReference>
<evidence type="ECO:0000256" key="7">
    <source>
        <dbReference type="ARBA" id="ARBA00023136"/>
    </source>
</evidence>
<evidence type="ECO:0000256" key="9">
    <source>
        <dbReference type="SAM" id="Phobius"/>
    </source>
</evidence>
<dbReference type="PANTHER" id="PTHR11795">
    <property type="entry name" value="BRANCHED-CHAIN AMINO ACID TRANSPORT SYSTEM PERMEASE PROTEIN LIVH"/>
    <property type="match status" value="1"/>
</dbReference>
<evidence type="ECO:0000256" key="8">
    <source>
        <dbReference type="ARBA" id="ARBA00037998"/>
    </source>
</evidence>
<evidence type="ECO:0000256" key="2">
    <source>
        <dbReference type="ARBA" id="ARBA00022448"/>
    </source>
</evidence>
<feature type="transmembrane region" description="Helical" evidence="9">
    <location>
        <begin position="58"/>
        <end position="81"/>
    </location>
</feature>
<keyword evidence="6 9" id="KW-1133">Transmembrane helix</keyword>
<proteinExistence type="inferred from homology"/>
<dbReference type="InterPro" id="IPR001851">
    <property type="entry name" value="ABC_transp_permease"/>
</dbReference>
<dbReference type="InterPro" id="IPR052157">
    <property type="entry name" value="BCAA_transport_permease"/>
</dbReference>
<keyword evidence="3" id="KW-1003">Cell membrane</keyword>
<evidence type="ECO:0000313" key="10">
    <source>
        <dbReference type="EMBL" id="MFC5472484.1"/>
    </source>
</evidence>
<evidence type="ECO:0000256" key="3">
    <source>
        <dbReference type="ARBA" id="ARBA00022475"/>
    </source>
</evidence>
<dbReference type="Proteomes" id="UP001596045">
    <property type="component" value="Unassembled WGS sequence"/>
</dbReference>
<evidence type="ECO:0000313" key="11">
    <source>
        <dbReference type="Proteomes" id="UP001596045"/>
    </source>
</evidence>
<feature type="transmembrane region" description="Helical" evidence="9">
    <location>
        <begin position="12"/>
        <end position="29"/>
    </location>
</feature>
<sequence length="301" mass="31641">MLQHTIDGLARGASYALLALGFTLVFGVLRRVNLAYGASIMLGIYLAIWIAQRWHIGLLLLAPAVMAVTMAAGVYVERLCFAPHAQLSRHNQRAAVTSMAASFAVWMQLEELATLLLPRHTYAFPSPFDLTVAATGALAVRLEHLVALAAAAGVALGLWALLYRTRFGLAVRAMIDSRPAAACIGINVPRISALIFALASALGGAAGYLIVSIDGQVTPMFAMWATLKGMIAAMLGGLGSLPGALAGGLMLGLLETYSQSLFGPQYRDLCGYGLLFAVLCLCPAGLSTLWRGVNGEGGRHG</sequence>
<comment type="subcellular location">
    <subcellularLocation>
        <location evidence="1">Cell membrane</location>
        <topology evidence="1">Multi-pass membrane protein</topology>
    </subcellularLocation>
</comment>
<keyword evidence="5" id="KW-0029">Amino-acid transport</keyword>
<evidence type="ECO:0000256" key="6">
    <source>
        <dbReference type="ARBA" id="ARBA00022989"/>
    </source>
</evidence>
<gene>
    <name evidence="10" type="ORF">ACFPM8_00785</name>
</gene>
<protein>
    <submittedName>
        <fullName evidence="10">Branched-chain amino acid ABC transporter permease</fullName>
    </submittedName>
</protein>
<comment type="caution">
    <text evidence="10">The sequence shown here is derived from an EMBL/GenBank/DDBJ whole genome shotgun (WGS) entry which is preliminary data.</text>
</comment>
<organism evidence="10 11">
    <name type="scientific">Paraherbaspirillum soli</name>
    <dbReference type="NCBI Taxonomy" id="631222"/>
    <lineage>
        <taxon>Bacteria</taxon>
        <taxon>Pseudomonadati</taxon>
        <taxon>Pseudomonadota</taxon>
        <taxon>Betaproteobacteria</taxon>
        <taxon>Burkholderiales</taxon>
        <taxon>Oxalobacteraceae</taxon>
        <taxon>Paraherbaspirillum</taxon>
    </lineage>
</organism>
<dbReference type="EMBL" id="JBHSMT010000004">
    <property type="protein sequence ID" value="MFC5472484.1"/>
    <property type="molecule type" value="Genomic_DNA"/>
</dbReference>
<keyword evidence="11" id="KW-1185">Reference proteome</keyword>
<accession>A0ABW0M2Z2</accession>
<dbReference type="CDD" id="cd06582">
    <property type="entry name" value="TM_PBP1_LivH_like"/>
    <property type="match status" value="1"/>
</dbReference>
<evidence type="ECO:0000256" key="4">
    <source>
        <dbReference type="ARBA" id="ARBA00022692"/>
    </source>
</evidence>
<name>A0ABW0M2Z2_9BURK</name>
<keyword evidence="2" id="KW-0813">Transport</keyword>
<dbReference type="Pfam" id="PF02653">
    <property type="entry name" value="BPD_transp_2"/>
    <property type="match status" value="1"/>
</dbReference>
<evidence type="ECO:0000256" key="1">
    <source>
        <dbReference type="ARBA" id="ARBA00004651"/>
    </source>
</evidence>
<feature type="transmembrane region" description="Helical" evidence="9">
    <location>
        <begin position="145"/>
        <end position="163"/>
    </location>
</feature>
<reference evidence="11" key="1">
    <citation type="journal article" date="2019" name="Int. J. Syst. Evol. Microbiol.">
        <title>The Global Catalogue of Microorganisms (GCM) 10K type strain sequencing project: providing services to taxonomists for standard genome sequencing and annotation.</title>
        <authorList>
            <consortium name="The Broad Institute Genomics Platform"/>
            <consortium name="The Broad Institute Genome Sequencing Center for Infectious Disease"/>
            <person name="Wu L."/>
            <person name="Ma J."/>
        </authorList>
    </citation>
    <scope>NUCLEOTIDE SEQUENCE [LARGE SCALE GENOMIC DNA]</scope>
    <source>
        <strain evidence="11">JCM 17066</strain>
    </source>
</reference>
<comment type="similarity">
    <text evidence="8">Belongs to the binding-protein-dependent transport system permease family. LivHM subfamily.</text>
</comment>